<evidence type="ECO:0000256" key="1">
    <source>
        <dbReference type="ARBA" id="ARBA00023125"/>
    </source>
</evidence>
<accession>A0A507C916</accession>
<dbReference type="SUPFAM" id="SSF46785">
    <property type="entry name" value="Winged helix' DNA-binding domain"/>
    <property type="match status" value="1"/>
</dbReference>
<gene>
    <name evidence="4" type="ORF">SmJEL517_g03175</name>
</gene>
<evidence type="ECO:0000313" key="4">
    <source>
        <dbReference type="EMBL" id="TPX34033.1"/>
    </source>
</evidence>
<comment type="caution">
    <text evidence="4">The sequence shown here is derived from an EMBL/GenBank/DDBJ whole genome shotgun (WGS) entry which is preliminary data.</text>
</comment>
<feature type="domain" description="RFX-type winged-helix" evidence="3">
    <location>
        <begin position="66"/>
        <end position="144"/>
    </location>
</feature>
<organism evidence="4 5">
    <name type="scientific">Synchytrium microbalum</name>
    <dbReference type="NCBI Taxonomy" id="1806994"/>
    <lineage>
        <taxon>Eukaryota</taxon>
        <taxon>Fungi</taxon>
        <taxon>Fungi incertae sedis</taxon>
        <taxon>Chytridiomycota</taxon>
        <taxon>Chytridiomycota incertae sedis</taxon>
        <taxon>Chytridiomycetes</taxon>
        <taxon>Synchytriales</taxon>
        <taxon>Synchytriaceae</taxon>
        <taxon>Synchytrium</taxon>
    </lineage>
</organism>
<dbReference type="PANTHER" id="PTHR12619:SF5">
    <property type="entry name" value="TRANSCRIPTION FACTOR RFX4"/>
    <property type="match status" value="1"/>
</dbReference>
<feature type="compositionally biased region" description="Acidic residues" evidence="2">
    <location>
        <begin position="14"/>
        <end position="29"/>
    </location>
</feature>
<feature type="compositionally biased region" description="Low complexity" evidence="2">
    <location>
        <begin position="180"/>
        <end position="200"/>
    </location>
</feature>
<reference evidence="4 5" key="1">
    <citation type="journal article" date="2019" name="Sci. Rep.">
        <title>Comparative genomics of chytrid fungi reveal insights into the obligate biotrophic and pathogenic lifestyle of Synchytrium endobioticum.</title>
        <authorList>
            <person name="van de Vossenberg B.T.L.H."/>
            <person name="Warris S."/>
            <person name="Nguyen H.D.T."/>
            <person name="van Gent-Pelzer M.P.E."/>
            <person name="Joly D.L."/>
            <person name="van de Geest H.C."/>
            <person name="Bonants P.J.M."/>
            <person name="Smith D.S."/>
            <person name="Levesque C.A."/>
            <person name="van der Lee T.A.J."/>
        </authorList>
    </citation>
    <scope>NUCLEOTIDE SEQUENCE [LARGE SCALE GENOMIC DNA]</scope>
    <source>
        <strain evidence="4 5">JEL517</strain>
    </source>
</reference>
<protein>
    <recommendedName>
        <fullName evidence="3">RFX-type winged-helix domain-containing protein</fullName>
    </recommendedName>
</protein>
<dbReference type="Gene3D" id="1.10.10.10">
    <property type="entry name" value="Winged helix-like DNA-binding domain superfamily/Winged helix DNA-binding domain"/>
    <property type="match status" value="1"/>
</dbReference>
<dbReference type="AlphaFoldDB" id="A0A507C916"/>
<dbReference type="InterPro" id="IPR036388">
    <property type="entry name" value="WH-like_DNA-bd_sf"/>
</dbReference>
<dbReference type="RefSeq" id="XP_031024875.1">
    <property type="nucleotide sequence ID" value="XM_031169103.1"/>
</dbReference>
<dbReference type="InterPro" id="IPR036390">
    <property type="entry name" value="WH_DNA-bd_sf"/>
</dbReference>
<evidence type="ECO:0000313" key="5">
    <source>
        <dbReference type="Proteomes" id="UP000319731"/>
    </source>
</evidence>
<evidence type="ECO:0000256" key="2">
    <source>
        <dbReference type="SAM" id="MobiDB-lite"/>
    </source>
</evidence>
<name>A0A507C916_9FUNG</name>
<dbReference type="InterPro" id="IPR057321">
    <property type="entry name" value="RFX1-4/6/8-like_BCD"/>
</dbReference>
<sequence>MQGIEMNDAIKEYEWDDEAEGDSFDDDESVNPSSQASTATGASSSRMSKSSRKRSECWPKSVGADVSRWLLENFEARADASMQREALYSYYVSYHTTSHEEYVAAATPATFGKLIRHVFPKVGTRRLGCRGSSKYHYIGVCVKPDGPLAKSGMVIQTTIITPELVIPKKPTKRSAKSNLSSTSTSASTPTSTTAPPTTATKARRGSLSEASRTIKKNKASPLAQRLGRLQPPGGLTPLIIPSPPSPFLASLPGTPMPDFASLVLQSPQIPTSNTSLMGTTPLTFSATSGALNPSVMSLPLLSGMLGSPLQMSHPQITSPPMHSHPLGFSPIQACKSFLSITLDATSTFTWLCEEVEKLSAHSEAFGLAVEKIHLKLCATTREFVARYPDAMMDWNAVRWIVECDIVLASAVLTTLHEKLLLPHTISPQTVDSLRSLPKIFAAGVSVFPIGHAVHVKKAEIVIAFQKSVEMLIGFIHLSLCFGQIIQDGPVVDSVSKELATVDAVWAHDMFVSHCGDDSTAVFMTLLSNFISQIDSRQSLISWGNWAHSLMNVGADLEKGMSLSNVRTFQSSFSWFMNLILKTYHFSDAANAWLAVCKSWMEAYFDLLSAFNQKDASTTSFSACAVQHKVWDMTNPFLFRELERMQHFEEYDTFARGVDVDVQNVDGDSELSSEQQYCSLPASSSSAMFSPSKQPDLDFVGMMGMGSSSATSSGTFNPPFLTSPSPALGAYEEGYSSDGISSIQVKQEPQDDAVTKGSMVGGRDTFWSGEPVLTSPHRYRSEKRQRLSTQDLAMIFNKQQSPIKQQNHSSPYELILDSWSTPTEFDRDLSSITGGLAGFCEDD</sequence>
<dbReference type="GeneID" id="42004400"/>
<dbReference type="Pfam" id="PF25340">
    <property type="entry name" value="BCD_RFX"/>
    <property type="match status" value="1"/>
</dbReference>
<dbReference type="InterPro" id="IPR003150">
    <property type="entry name" value="DNA-bd_RFX"/>
</dbReference>
<dbReference type="GO" id="GO:0000981">
    <property type="term" value="F:DNA-binding transcription factor activity, RNA polymerase II-specific"/>
    <property type="evidence" value="ECO:0007669"/>
    <property type="project" value="TreeGrafter"/>
</dbReference>
<dbReference type="PROSITE" id="PS51526">
    <property type="entry name" value="RFX_DBD"/>
    <property type="match status" value="1"/>
</dbReference>
<dbReference type="GO" id="GO:0000978">
    <property type="term" value="F:RNA polymerase II cis-regulatory region sequence-specific DNA binding"/>
    <property type="evidence" value="ECO:0007669"/>
    <property type="project" value="TreeGrafter"/>
</dbReference>
<dbReference type="EMBL" id="QEAO01000016">
    <property type="protein sequence ID" value="TPX34033.1"/>
    <property type="molecule type" value="Genomic_DNA"/>
</dbReference>
<dbReference type="OrthoDB" id="10056949at2759"/>
<evidence type="ECO:0000259" key="3">
    <source>
        <dbReference type="PROSITE" id="PS51526"/>
    </source>
</evidence>
<feature type="compositionally biased region" description="Low complexity" evidence="2">
    <location>
        <begin position="33"/>
        <end position="48"/>
    </location>
</feature>
<dbReference type="PANTHER" id="PTHR12619">
    <property type="entry name" value="RFX TRANSCRIPTION FACTOR FAMILY"/>
    <property type="match status" value="1"/>
</dbReference>
<keyword evidence="5" id="KW-1185">Reference proteome</keyword>
<dbReference type="STRING" id="1806994.A0A507C916"/>
<feature type="compositionally biased region" description="Low complexity" evidence="2">
    <location>
        <begin position="229"/>
        <end position="239"/>
    </location>
</feature>
<dbReference type="Proteomes" id="UP000319731">
    <property type="component" value="Unassembled WGS sequence"/>
</dbReference>
<dbReference type="Pfam" id="PF02257">
    <property type="entry name" value="RFX_DNA_binding"/>
    <property type="match status" value="1"/>
</dbReference>
<keyword evidence="1" id="KW-0238">DNA-binding</keyword>
<dbReference type="InterPro" id="IPR039779">
    <property type="entry name" value="RFX-like"/>
</dbReference>
<proteinExistence type="predicted"/>
<feature type="region of interest" description="Disordered" evidence="2">
    <location>
        <begin position="170"/>
        <end position="241"/>
    </location>
</feature>
<feature type="region of interest" description="Disordered" evidence="2">
    <location>
        <begin position="1"/>
        <end position="54"/>
    </location>
</feature>